<dbReference type="InterPro" id="IPR007236">
    <property type="entry name" value="SlyX"/>
</dbReference>
<dbReference type="Proteomes" id="UP001251085">
    <property type="component" value="Unassembled WGS sequence"/>
</dbReference>
<keyword evidence="3" id="KW-1185">Reference proteome</keyword>
<evidence type="ECO:0000313" key="2">
    <source>
        <dbReference type="EMBL" id="MDT1061759.1"/>
    </source>
</evidence>
<sequence>MDKQALERTERLEEAVAHLTRITDDLSGIVARQEGEIARLLRRLDLLMEREAEREAEGGTIPLADQRPPHW</sequence>
<dbReference type="RefSeq" id="WP_311758856.1">
    <property type="nucleotide sequence ID" value="NZ_JAVRQI010000005.1"/>
</dbReference>
<dbReference type="EMBL" id="JAVRQI010000005">
    <property type="protein sequence ID" value="MDT1061759.1"/>
    <property type="molecule type" value="Genomic_DNA"/>
</dbReference>
<evidence type="ECO:0000313" key="3">
    <source>
        <dbReference type="Proteomes" id="UP001251085"/>
    </source>
</evidence>
<comment type="caution">
    <text evidence="2">The sequence shown here is derived from an EMBL/GenBank/DDBJ whole genome shotgun (WGS) entry which is preliminary data.</text>
</comment>
<reference evidence="3" key="1">
    <citation type="submission" date="2023-07" db="EMBL/GenBank/DDBJ databases">
        <title>Characterization of two Paracoccaceae strains isolated from Phycosphere and proposal of Xinfangfangia lacusdiani sp. nov.</title>
        <authorList>
            <person name="Deng Y."/>
            <person name="Zhang Y.Q."/>
        </authorList>
    </citation>
    <scope>NUCLEOTIDE SEQUENCE [LARGE SCALE GENOMIC DNA]</scope>
    <source>
        <strain evidence="3">CPCC 101403</strain>
    </source>
</reference>
<gene>
    <name evidence="2" type="ORF">RM190_07805</name>
</gene>
<name>A0ABU3EC22_9RHOB</name>
<feature type="region of interest" description="Disordered" evidence="1">
    <location>
        <begin position="52"/>
        <end position="71"/>
    </location>
</feature>
<dbReference type="Pfam" id="PF04102">
    <property type="entry name" value="SlyX"/>
    <property type="match status" value="1"/>
</dbReference>
<accession>A0ABU3EC22</accession>
<evidence type="ECO:0000256" key="1">
    <source>
        <dbReference type="SAM" id="MobiDB-lite"/>
    </source>
</evidence>
<proteinExistence type="predicted"/>
<organism evidence="2 3">
    <name type="scientific">Paracoccus broussonetiae</name>
    <dbReference type="NCBI Taxonomy" id="3075834"/>
    <lineage>
        <taxon>Bacteria</taxon>
        <taxon>Pseudomonadati</taxon>
        <taxon>Pseudomonadota</taxon>
        <taxon>Alphaproteobacteria</taxon>
        <taxon>Rhodobacterales</taxon>
        <taxon>Paracoccaceae</taxon>
        <taxon>Paracoccus</taxon>
    </lineage>
</organism>
<protein>
    <submittedName>
        <fullName evidence="2">SlyX family protein</fullName>
    </submittedName>
</protein>